<comment type="similarity">
    <text evidence="1">Belongs to the ParD antitoxin family.</text>
</comment>
<evidence type="ECO:0000313" key="3">
    <source>
        <dbReference type="EMBL" id="CDN55974.1"/>
    </source>
</evidence>
<organism evidence="3 4">
    <name type="scientific">Neorhizobium galegae bv. officinalis bv. officinalis str. HAMBI 1141</name>
    <dbReference type="NCBI Taxonomy" id="1028801"/>
    <lineage>
        <taxon>Bacteria</taxon>
        <taxon>Pseudomonadati</taxon>
        <taxon>Pseudomonadota</taxon>
        <taxon>Alphaproteobacteria</taxon>
        <taxon>Hyphomicrobiales</taxon>
        <taxon>Rhizobiaceae</taxon>
        <taxon>Rhizobium/Agrobacterium group</taxon>
        <taxon>Neorhizobium</taxon>
    </lineage>
</organism>
<reference evidence="4" key="1">
    <citation type="journal article" date="2014" name="BMC Genomics">
        <title>Genome sequencing of two Neorhizobium galegae strains reveals a noeT gene responsible for the unusual acetylation of the nodulation factors.</title>
        <authorList>
            <person name="Osterman J."/>
            <person name="Marsh J."/>
            <person name="Laine P.K."/>
            <person name="Zeng Z."/>
            <person name="Alatalo E."/>
            <person name="Sullivan J.T."/>
            <person name="Young J.P."/>
            <person name="Thomas-Oates J."/>
            <person name="Paulin L."/>
            <person name="Lindstrom K."/>
        </authorList>
    </citation>
    <scope>NUCLEOTIDE SEQUENCE [LARGE SCALE GENOMIC DNA]</scope>
    <source>
        <strain evidence="4">HAMBI 1141</strain>
    </source>
</reference>
<dbReference type="Gene3D" id="6.10.10.120">
    <property type="entry name" value="Antitoxin ParD1-like"/>
    <property type="match status" value="1"/>
</dbReference>
<dbReference type="RefSeq" id="WP_038546596.1">
    <property type="nucleotide sequence ID" value="NZ_HG938355.1"/>
</dbReference>
<dbReference type="HOGENOM" id="CLU_144805_2_0_5"/>
<keyword evidence="2" id="KW-1277">Toxin-antitoxin system</keyword>
<dbReference type="InterPro" id="IPR038296">
    <property type="entry name" value="ParD_sf"/>
</dbReference>
<dbReference type="NCBIfam" id="TIGR02606">
    <property type="entry name" value="antidote_CC2985"/>
    <property type="match status" value="1"/>
</dbReference>
<dbReference type="Pfam" id="PF03693">
    <property type="entry name" value="ParD_antitoxin"/>
    <property type="match status" value="1"/>
</dbReference>
<gene>
    <name evidence="3" type="ORF">RG1141_CH36460</name>
</gene>
<evidence type="ECO:0000313" key="4">
    <source>
        <dbReference type="Proteomes" id="UP000028186"/>
    </source>
</evidence>
<sequence length="82" mass="9077">MGKMTSITVDEELTEFIDRQVSGGNYSSPSEVVEAALRLLRDSEGGIEAIRAAIEEGEASGEPQPFDFDEFIEKKRALRAER</sequence>
<dbReference type="PATRIC" id="fig|1028801.3.peg.3711"/>
<dbReference type="CDD" id="cd22231">
    <property type="entry name" value="RHH_NikR_HicB-like"/>
    <property type="match status" value="1"/>
</dbReference>
<dbReference type="eggNOG" id="COG3609">
    <property type="taxonomic scope" value="Bacteria"/>
</dbReference>
<dbReference type="InterPro" id="IPR010985">
    <property type="entry name" value="Ribbon_hlx_hlx"/>
</dbReference>
<accession>A0A068TCY9</accession>
<dbReference type="Proteomes" id="UP000028186">
    <property type="component" value="Chromosome I"/>
</dbReference>
<evidence type="ECO:0000256" key="2">
    <source>
        <dbReference type="ARBA" id="ARBA00022649"/>
    </source>
</evidence>
<dbReference type="PANTHER" id="PTHR36582">
    <property type="entry name" value="ANTITOXIN PARD"/>
    <property type="match status" value="1"/>
</dbReference>
<proteinExistence type="inferred from homology"/>
<dbReference type="AlphaFoldDB" id="A0A068TCY9"/>
<dbReference type="GO" id="GO:0006355">
    <property type="term" value="P:regulation of DNA-templated transcription"/>
    <property type="evidence" value="ECO:0007669"/>
    <property type="project" value="InterPro"/>
</dbReference>
<dbReference type="EMBL" id="HG938355">
    <property type="protein sequence ID" value="CDN55974.1"/>
    <property type="molecule type" value="Genomic_DNA"/>
</dbReference>
<dbReference type="SUPFAM" id="SSF47598">
    <property type="entry name" value="Ribbon-helix-helix"/>
    <property type="match status" value="1"/>
</dbReference>
<evidence type="ECO:0000256" key="1">
    <source>
        <dbReference type="ARBA" id="ARBA00008580"/>
    </source>
</evidence>
<dbReference type="PANTHER" id="PTHR36582:SF2">
    <property type="entry name" value="ANTITOXIN PARD"/>
    <property type="match status" value="1"/>
</dbReference>
<protein>
    <submittedName>
        <fullName evidence="3">Putative addiction module antidote protein, CC2985 family</fullName>
    </submittedName>
</protein>
<dbReference type="KEGG" id="ngl:RG1141_CH36460"/>
<name>A0A068TCY9_NEOGA</name>
<dbReference type="InterPro" id="IPR022789">
    <property type="entry name" value="ParD"/>
</dbReference>